<keyword evidence="1" id="KW-1185">Reference proteome</keyword>
<proteinExistence type="predicted"/>
<protein>
    <submittedName>
        <fullName evidence="2">Uncharacterized protein</fullName>
    </submittedName>
</protein>
<reference evidence="2" key="1">
    <citation type="submission" date="2022-11" db="UniProtKB">
        <authorList>
            <consortium name="WormBaseParasite"/>
        </authorList>
    </citation>
    <scope>IDENTIFICATION</scope>
</reference>
<dbReference type="InterPro" id="IPR037238">
    <property type="entry name" value="YbiA-like_sf"/>
</dbReference>
<dbReference type="SUPFAM" id="SSF143990">
    <property type="entry name" value="YbiA-like"/>
    <property type="match status" value="1"/>
</dbReference>
<sequence length="312" mass="35767">MGLTQNSAKMRTSFNKVADNILKDKNIMHETDPVEAKRMAKHLHSPKWDDYKQNRRVRLFLMSTEKKNIVELVPHSFWGVGWKGLEYFGPNLASDKRWGFATIIAGQRQHGRQHFFTELRHDSHFGQQSSVDREGREHPYEQNHHVRQFLISTNNKNVVELVPNSCWGVAGEQARTFCWSNVVRAWKRSNYIGTIAKDWIDSVGKSTEEVRGARHYRWLQTKRSGEQKRAAAAGANAKNIKYGKAKRLWCAYYCNDQILCEALYFNPMDVTAGTAITEMERGAGGMATIIQRMVDGRLNIDNTKLDGAFACK</sequence>
<dbReference type="WBParaSite" id="nRc.2.0.1.t36300-RA">
    <property type="protein sequence ID" value="nRc.2.0.1.t36300-RA"/>
    <property type="gene ID" value="nRc.2.0.1.g36300"/>
</dbReference>
<accession>A0A915KD46</accession>
<dbReference type="Proteomes" id="UP000887565">
    <property type="component" value="Unplaced"/>
</dbReference>
<dbReference type="AlphaFoldDB" id="A0A915KD46"/>
<organism evidence="1 2">
    <name type="scientific">Romanomermis culicivorax</name>
    <name type="common">Nematode worm</name>
    <dbReference type="NCBI Taxonomy" id="13658"/>
    <lineage>
        <taxon>Eukaryota</taxon>
        <taxon>Metazoa</taxon>
        <taxon>Ecdysozoa</taxon>
        <taxon>Nematoda</taxon>
        <taxon>Enoplea</taxon>
        <taxon>Dorylaimia</taxon>
        <taxon>Mermithida</taxon>
        <taxon>Mermithoidea</taxon>
        <taxon>Mermithidae</taxon>
        <taxon>Romanomermis</taxon>
    </lineage>
</organism>
<name>A0A915KD46_ROMCU</name>
<evidence type="ECO:0000313" key="1">
    <source>
        <dbReference type="Proteomes" id="UP000887565"/>
    </source>
</evidence>
<evidence type="ECO:0000313" key="2">
    <source>
        <dbReference type="WBParaSite" id="nRc.2.0.1.t36300-RA"/>
    </source>
</evidence>